<proteinExistence type="predicted"/>
<protein>
    <submittedName>
        <fullName evidence="1">Uncharacterized protein</fullName>
    </submittedName>
</protein>
<dbReference type="AlphaFoldDB" id="A0A4P2R496"/>
<dbReference type="EMBL" id="CP012672">
    <property type="protein sequence ID" value="AUX37889.1"/>
    <property type="molecule type" value="Genomic_DNA"/>
</dbReference>
<evidence type="ECO:0000313" key="2">
    <source>
        <dbReference type="Proteomes" id="UP000295497"/>
    </source>
</evidence>
<gene>
    <name evidence="1" type="ORF">SOCE836_101270</name>
</gene>
<organism evidence="1 2">
    <name type="scientific">Sorangium cellulosum</name>
    <name type="common">Polyangium cellulosum</name>
    <dbReference type="NCBI Taxonomy" id="56"/>
    <lineage>
        <taxon>Bacteria</taxon>
        <taxon>Pseudomonadati</taxon>
        <taxon>Myxococcota</taxon>
        <taxon>Polyangia</taxon>
        <taxon>Polyangiales</taxon>
        <taxon>Polyangiaceae</taxon>
        <taxon>Sorangium</taxon>
    </lineage>
</organism>
<dbReference type="Proteomes" id="UP000295497">
    <property type="component" value="Chromosome"/>
</dbReference>
<accession>A0A4P2R496</accession>
<name>A0A4P2R496_SORCE</name>
<sequence>MNEQECYLIYTRIFGKVSSGTKLTDADFGATTFHEGFTPYSEEGQIAVSMAAQDVKMGAAMRSKPEFLTELHRLRGQ</sequence>
<dbReference type="RefSeq" id="WP_165374557.1">
    <property type="nucleotide sequence ID" value="NZ_CP012672.1"/>
</dbReference>
<reference evidence="1 2" key="1">
    <citation type="submission" date="2015-09" db="EMBL/GenBank/DDBJ databases">
        <title>Sorangium comparison.</title>
        <authorList>
            <person name="Zaburannyi N."/>
            <person name="Bunk B."/>
            <person name="Overmann J."/>
            <person name="Mueller R."/>
        </authorList>
    </citation>
    <scope>NUCLEOTIDE SEQUENCE [LARGE SCALE GENOMIC DNA]</scope>
    <source>
        <strain evidence="1 2">So ce836</strain>
    </source>
</reference>
<evidence type="ECO:0000313" key="1">
    <source>
        <dbReference type="EMBL" id="AUX37889.1"/>
    </source>
</evidence>